<proteinExistence type="predicted"/>
<dbReference type="EMBL" id="CAFBOM010000320">
    <property type="protein sequence ID" value="CAB5002039.1"/>
    <property type="molecule type" value="Genomic_DNA"/>
</dbReference>
<feature type="compositionally biased region" description="Basic and acidic residues" evidence="1">
    <location>
        <begin position="61"/>
        <end position="70"/>
    </location>
</feature>
<evidence type="ECO:0000313" key="2">
    <source>
        <dbReference type="EMBL" id="CAB5002039.1"/>
    </source>
</evidence>
<feature type="region of interest" description="Disordered" evidence="1">
    <location>
        <begin position="312"/>
        <end position="340"/>
    </location>
</feature>
<feature type="compositionally biased region" description="Basic residues" evidence="1">
    <location>
        <begin position="50"/>
        <end position="59"/>
    </location>
</feature>
<protein>
    <submittedName>
        <fullName evidence="2">Unannotated protein</fullName>
    </submittedName>
</protein>
<feature type="region of interest" description="Disordered" evidence="1">
    <location>
        <begin position="50"/>
        <end position="70"/>
    </location>
</feature>
<organism evidence="2">
    <name type="scientific">freshwater metagenome</name>
    <dbReference type="NCBI Taxonomy" id="449393"/>
    <lineage>
        <taxon>unclassified sequences</taxon>
        <taxon>metagenomes</taxon>
        <taxon>ecological metagenomes</taxon>
    </lineage>
</organism>
<accession>A0A6J7PF04</accession>
<dbReference type="AntiFam" id="ANF00199">
    <property type="entry name" value="Shadow ORF (opposite gltB)"/>
</dbReference>
<evidence type="ECO:0000256" key="1">
    <source>
        <dbReference type="SAM" id="MobiDB-lite"/>
    </source>
</evidence>
<dbReference type="AntiFam" id="ANF00150">
    <property type="entry name" value="Shadow ORF (opposite gltB)"/>
</dbReference>
<sequence length="340" mass="38200">MRGGRLEEVALRSDMAGERGDDLLANRVEGRVRHLREELLEVVEDQTRARRQHRHRGVGAHRSDRLSSRPCHRLKDDPQVLLCVAEGLLTPGYRLGGVDDVLALRQLLKMDEPCVQPIAVRRCGCQVGLYLVIFDDAPGDRVDEEHPAGLQPSFAHDGRGVQVEHPRLGRKHDKAIVGHPEPTRAKAISVEYGTDDAAVAEADVGRAVPGLHERRVKLIEGPPGRIHRRVVLPRLRDHHEHGVRQRASAEMNELEDLVEGARVAAPRRAHRKQAGEITGQDVGGEHRLARLHPVAIALDRVDLAVVRNEPVRVSKRPGREGVRRETRVDERERRRDELLR</sequence>
<dbReference type="AlphaFoldDB" id="A0A6J7PF04"/>
<name>A0A6J7PF04_9ZZZZ</name>
<reference evidence="2" key="1">
    <citation type="submission" date="2020-05" db="EMBL/GenBank/DDBJ databases">
        <authorList>
            <person name="Chiriac C."/>
            <person name="Salcher M."/>
            <person name="Ghai R."/>
            <person name="Kavagutti S V."/>
        </authorList>
    </citation>
    <scope>NUCLEOTIDE SEQUENCE</scope>
</reference>
<gene>
    <name evidence="2" type="ORF">UFOPK3957_01636</name>
</gene>